<accession>A0A0D3HCQ3</accession>
<evidence type="ECO:0000313" key="2">
    <source>
        <dbReference type="EnsemblPlants" id="OBART10G07150.1"/>
    </source>
</evidence>
<organism evidence="2">
    <name type="scientific">Oryza barthii</name>
    <dbReference type="NCBI Taxonomy" id="65489"/>
    <lineage>
        <taxon>Eukaryota</taxon>
        <taxon>Viridiplantae</taxon>
        <taxon>Streptophyta</taxon>
        <taxon>Embryophyta</taxon>
        <taxon>Tracheophyta</taxon>
        <taxon>Spermatophyta</taxon>
        <taxon>Magnoliopsida</taxon>
        <taxon>Liliopsida</taxon>
        <taxon>Poales</taxon>
        <taxon>Poaceae</taxon>
        <taxon>BOP clade</taxon>
        <taxon>Oryzoideae</taxon>
        <taxon>Oryzeae</taxon>
        <taxon>Oryzinae</taxon>
        <taxon>Oryza</taxon>
    </lineage>
</organism>
<feature type="region of interest" description="Disordered" evidence="1">
    <location>
        <begin position="172"/>
        <end position="206"/>
    </location>
</feature>
<dbReference type="HOGENOM" id="CLU_1285003_0_0_1"/>
<reference evidence="2" key="2">
    <citation type="submission" date="2015-03" db="UniProtKB">
        <authorList>
            <consortium name="EnsemblPlants"/>
        </authorList>
    </citation>
    <scope>IDENTIFICATION</scope>
</reference>
<dbReference type="EnsemblPlants" id="OBART10G07150.1">
    <property type="protein sequence ID" value="OBART10G07150.1"/>
    <property type="gene ID" value="OBART10G07150"/>
</dbReference>
<dbReference type="STRING" id="65489.A0A0D3HCQ3"/>
<evidence type="ECO:0008006" key="4">
    <source>
        <dbReference type="Google" id="ProtNLM"/>
    </source>
</evidence>
<dbReference type="Gramene" id="OBART10G07150.1">
    <property type="protein sequence ID" value="OBART10G07150.1"/>
    <property type="gene ID" value="OBART10G07150"/>
</dbReference>
<feature type="compositionally biased region" description="Acidic residues" evidence="1">
    <location>
        <begin position="1"/>
        <end position="10"/>
    </location>
</feature>
<name>A0A0D3HCQ3_9ORYZ</name>
<dbReference type="Proteomes" id="UP000026960">
    <property type="component" value="Chromosome 10"/>
</dbReference>
<dbReference type="PaxDb" id="65489-OBART10G07150.1"/>
<dbReference type="AlphaFoldDB" id="A0A0D3HCQ3"/>
<evidence type="ECO:0000256" key="1">
    <source>
        <dbReference type="SAM" id="MobiDB-lite"/>
    </source>
</evidence>
<reference evidence="2" key="1">
    <citation type="journal article" date="2009" name="Rice">
        <title>De Novo Next Generation Sequencing of Plant Genomes.</title>
        <authorList>
            <person name="Rounsley S."/>
            <person name="Marri P.R."/>
            <person name="Yu Y."/>
            <person name="He R."/>
            <person name="Sisneros N."/>
            <person name="Goicoechea J.L."/>
            <person name="Lee S.J."/>
            <person name="Angelova A."/>
            <person name="Kudrna D."/>
            <person name="Luo M."/>
            <person name="Affourtit J."/>
            <person name="Desany B."/>
            <person name="Knight J."/>
            <person name="Niazi F."/>
            <person name="Egholm M."/>
            <person name="Wing R.A."/>
        </authorList>
    </citation>
    <scope>NUCLEOTIDE SEQUENCE [LARGE SCALE GENOMIC DNA]</scope>
    <source>
        <strain evidence="2">cv. IRGC 105608</strain>
    </source>
</reference>
<feature type="compositionally biased region" description="Pro residues" evidence="1">
    <location>
        <begin position="179"/>
        <end position="193"/>
    </location>
</feature>
<feature type="region of interest" description="Disordered" evidence="1">
    <location>
        <begin position="1"/>
        <end position="21"/>
    </location>
</feature>
<sequence>MGEGNGEEEATSGKSILSQRNAAAVTHPNSYWRSLKEGLCEVQETSVGEALVMVVGIGGSRVAAEGEAGIVPHQFHGGGSSGTALEKHLVPATSNTDGTVLTVRKPPSKDSHSKFDGQTIDWLLRLAEPSIIPATSTITTPASLSTSSPFSLHSNDLLFPYSAPFILGKHLHAADNHKPPPSRSLPLPTPPPRASGRFPRGPTSASSIASWLCWR</sequence>
<keyword evidence="3" id="KW-1185">Reference proteome</keyword>
<proteinExistence type="predicted"/>
<evidence type="ECO:0000313" key="3">
    <source>
        <dbReference type="Proteomes" id="UP000026960"/>
    </source>
</evidence>
<protein>
    <recommendedName>
        <fullName evidence="4">TCP domain-containing protein</fullName>
    </recommendedName>
</protein>
<feature type="compositionally biased region" description="Polar residues" evidence="1">
    <location>
        <begin position="12"/>
        <end position="21"/>
    </location>
</feature>